<evidence type="ECO:0000313" key="1">
    <source>
        <dbReference type="EMBL" id="VUZ56093.1"/>
    </source>
</evidence>
<protein>
    <submittedName>
        <fullName evidence="1">Uncharacterized protein</fullName>
    </submittedName>
</protein>
<gene>
    <name evidence="1" type="ORF">WMSIL1_LOCUS13790</name>
</gene>
<evidence type="ECO:0000313" key="2">
    <source>
        <dbReference type="Proteomes" id="UP000321570"/>
    </source>
</evidence>
<dbReference type="EMBL" id="CABIJS010000698">
    <property type="protein sequence ID" value="VUZ56093.1"/>
    <property type="molecule type" value="Genomic_DNA"/>
</dbReference>
<dbReference type="AlphaFoldDB" id="A0A564ZAM9"/>
<reference evidence="1 2" key="1">
    <citation type="submission" date="2019-07" db="EMBL/GenBank/DDBJ databases">
        <authorList>
            <person name="Jastrzebski P J."/>
            <person name="Paukszto L."/>
            <person name="Jastrzebski P J."/>
        </authorList>
    </citation>
    <scope>NUCLEOTIDE SEQUENCE [LARGE SCALE GENOMIC DNA]</scope>
    <source>
        <strain evidence="1 2">WMS-il1</strain>
    </source>
</reference>
<dbReference type="Proteomes" id="UP000321570">
    <property type="component" value="Unassembled WGS sequence"/>
</dbReference>
<accession>A0A564ZAM9</accession>
<sequence>MLSFCQEVLNSMVYLMNERPEVKKRLNSFYKSITTNINSQTSQDFSLCPSKLCNDRGIQNSSSSDYLIEYNRNHTDLILPPKKRQLWRPYL</sequence>
<proteinExistence type="predicted"/>
<name>A0A564ZAM9_HYMDI</name>
<organism evidence="1 2">
    <name type="scientific">Hymenolepis diminuta</name>
    <name type="common">Rat tapeworm</name>
    <dbReference type="NCBI Taxonomy" id="6216"/>
    <lineage>
        <taxon>Eukaryota</taxon>
        <taxon>Metazoa</taxon>
        <taxon>Spiralia</taxon>
        <taxon>Lophotrochozoa</taxon>
        <taxon>Platyhelminthes</taxon>
        <taxon>Cestoda</taxon>
        <taxon>Eucestoda</taxon>
        <taxon>Cyclophyllidea</taxon>
        <taxon>Hymenolepididae</taxon>
        <taxon>Hymenolepis</taxon>
    </lineage>
</organism>
<keyword evidence="2" id="KW-1185">Reference proteome</keyword>